<proteinExistence type="predicted"/>
<keyword evidence="1" id="KW-1133">Transmembrane helix</keyword>
<evidence type="ECO:0000313" key="2">
    <source>
        <dbReference type="EMBL" id="MBD7943580.1"/>
    </source>
</evidence>
<keyword evidence="1" id="KW-0812">Transmembrane</keyword>
<organism evidence="2 3">
    <name type="scientific">Psychrobacillus faecigallinarum</name>
    <dbReference type="NCBI Taxonomy" id="2762235"/>
    <lineage>
        <taxon>Bacteria</taxon>
        <taxon>Bacillati</taxon>
        <taxon>Bacillota</taxon>
        <taxon>Bacilli</taxon>
        <taxon>Bacillales</taxon>
        <taxon>Bacillaceae</taxon>
        <taxon>Psychrobacillus</taxon>
    </lineage>
</organism>
<accession>A0ABR8R7F4</accession>
<evidence type="ECO:0000313" key="3">
    <source>
        <dbReference type="Proteomes" id="UP000640786"/>
    </source>
</evidence>
<dbReference type="RefSeq" id="WP_151113564.1">
    <property type="nucleotide sequence ID" value="NZ_JACSQO010000002.1"/>
</dbReference>
<sequence>MSKDVIAIVAIVSFVIWIAVSQEAAKPSKEINWRKMITLLSAGSLSALVITISLFQSLPF</sequence>
<comment type="caution">
    <text evidence="2">The sequence shown here is derived from an EMBL/GenBank/DDBJ whole genome shotgun (WGS) entry which is preliminary data.</text>
</comment>
<name>A0ABR8R7F4_9BACI</name>
<dbReference type="EMBL" id="JACSQO010000002">
    <property type="protein sequence ID" value="MBD7943580.1"/>
    <property type="molecule type" value="Genomic_DNA"/>
</dbReference>
<evidence type="ECO:0008006" key="4">
    <source>
        <dbReference type="Google" id="ProtNLM"/>
    </source>
</evidence>
<gene>
    <name evidence="2" type="ORF">H9650_05560</name>
</gene>
<evidence type="ECO:0000256" key="1">
    <source>
        <dbReference type="SAM" id="Phobius"/>
    </source>
</evidence>
<keyword evidence="1" id="KW-0472">Membrane</keyword>
<feature type="transmembrane region" description="Helical" evidence="1">
    <location>
        <begin position="6"/>
        <end position="25"/>
    </location>
</feature>
<reference evidence="2 3" key="1">
    <citation type="submission" date="2020-08" db="EMBL/GenBank/DDBJ databases">
        <title>A Genomic Blueprint of the Chicken Gut Microbiome.</title>
        <authorList>
            <person name="Gilroy R."/>
            <person name="Ravi A."/>
            <person name="Getino M."/>
            <person name="Pursley I."/>
            <person name="Horton D.L."/>
            <person name="Alikhan N.-F."/>
            <person name="Baker D."/>
            <person name="Gharbi K."/>
            <person name="Hall N."/>
            <person name="Watson M."/>
            <person name="Adriaenssens E.M."/>
            <person name="Foster-Nyarko E."/>
            <person name="Jarju S."/>
            <person name="Secka A."/>
            <person name="Antonio M."/>
            <person name="Oren A."/>
            <person name="Chaudhuri R."/>
            <person name="La Ragione R.M."/>
            <person name="Hildebrand F."/>
            <person name="Pallen M.J."/>
        </authorList>
    </citation>
    <scope>NUCLEOTIDE SEQUENCE [LARGE SCALE GENOMIC DNA]</scope>
    <source>
        <strain evidence="2 3">Sa2BUA9</strain>
    </source>
</reference>
<protein>
    <recommendedName>
        <fullName evidence="4">DUF4044 domain-containing protein</fullName>
    </recommendedName>
</protein>
<feature type="transmembrane region" description="Helical" evidence="1">
    <location>
        <begin position="37"/>
        <end position="58"/>
    </location>
</feature>
<keyword evidence="3" id="KW-1185">Reference proteome</keyword>
<dbReference type="Proteomes" id="UP000640786">
    <property type="component" value="Unassembled WGS sequence"/>
</dbReference>